<feature type="region of interest" description="Disordered" evidence="1">
    <location>
        <begin position="1"/>
        <end position="21"/>
    </location>
</feature>
<evidence type="ECO:0000313" key="2">
    <source>
        <dbReference type="EMBL" id="EEG30747.1"/>
    </source>
</evidence>
<gene>
    <name evidence="2" type="ORF">CLOSTMETH_01674</name>
</gene>
<reference evidence="2 3" key="1">
    <citation type="submission" date="2009-01" db="EMBL/GenBank/DDBJ databases">
        <authorList>
            <person name="Fulton L."/>
            <person name="Clifton S."/>
            <person name="Fulton B."/>
            <person name="Xu J."/>
            <person name="Minx P."/>
            <person name="Pepin K.H."/>
            <person name="Johnson M."/>
            <person name="Bhonagiri V."/>
            <person name="Nash W.E."/>
            <person name="Mardis E.R."/>
            <person name="Wilson R.K."/>
        </authorList>
    </citation>
    <scope>NUCLEOTIDE SEQUENCE [LARGE SCALE GENOMIC DNA]</scope>
    <source>
        <strain evidence="2 3">DSM 5476</strain>
    </source>
</reference>
<dbReference type="AlphaFoldDB" id="C0ECV3"/>
<organism evidence="2 3">
    <name type="scientific">[Clostridium] methylpentosum DSM 5476</name>
    <dbReference type="NCBI Taxonomy" id="537013"/>
    <lineage>
        <taxon>Bacteria</taxon>
        <taxon>Bacillati</taxon>
        <taxon>Bacillota</taxon>
        <taxon>Clostridia</taxon>
        <taxon>Eubacteriales</taxon>
        <taxon>Oscillospiraceae</taxon>
        <taxon>Oscillospiraceae incertae sedis</taxon>
    </lineage>
</organism>
<sequence length="48" mass="5557">MQAHQRRRSGNQGTLRSPNFYKVGKSCKNPPISMCLFCFRLVKILKIC</sequence>
<protein>
    <submittedName>
        <fullName evidence="2">Uncharacterized protein</fullName>
    </submittedName>
</protein>
<accession>C0ECV3</accession>
<evidence type="ECO:0000256" key="1">
    <source>
        <dbReference type="SAM" id="MobiDB-lite"/>
    </source>
</evidence>
<dbReference type="Proteomes" id="UP000003340">
    <property type="component" value="Unassembled WGS sequence"/>
</dbReference>
<keyword evidence="3" id="KW-1185">Reference proteome</keyword>
<reference evidence="2 3" key="2">
    <citation type="submission" date="2009-02" db="EMBL/GenBank/DDBJ databases">
        <title>Draft genome sequence of Clostridium methylpentosum (DSM 5476).</title>
        <authorList>
            <person name="Sudarsanam P."/>
            <person name="Ley R."/>
            <person name="Guruge J."/>
            <person name="Turnbaugh P.J."/>
            <person name="Mahowald M."/>
            <person name="Liep D."/>
            <person name="Gordon J."/>
        </authorList>
    </citation>
    <scope>NUCLEOTIDE SEQUENCE [LARGE SCALE GENOMIC DNA]</scope>
    <source>
        <strain evidence="2 3">DSM 5476</strain>
    </source>
</reference>
<dbReference type="STRING" id="537013.CLOSTMETH_01674"/>
<proteinExistence type="predicted"/>
<dbReference type="HOGENOM" id="CLU_3151318_0_0_9"/>
<comment type="caution">
    <text evidence="2">The sequence shown here is derived from an EMBL/GenBank/DDBJ whole genome shotgun (WGS) entry which is preliminary data.</text>
</comment>
<evidence type="ECO:0000313" key="3">
    <source>
        <dbReference type="Proteomes" id="UP000003340"/>
    </source>
</evidence>
<dbReference type="EMBL" id="ACEC01000057">
    <property type="protein sequence ID" value="EEG30747.1"/>
    <property type="molecule type" value="Genomic_DNA"/>
</dbReference>
<name>C0ECV3_9FIRM</name>